<dbReference type="InterPro" id="IPR016163">
    <property type="entry name" value="Ald_DH_C"/>
</dbReference>
<protein>
    <submittedName>
        <fullName evidence="6">Aldehyde dehydrogenase family protein</fullName>
    </submittedName>
</protein>
<dbReference type="InterPro" id="IPR016162">
    <property type="entry name" value="Ald_DH_N"/>
</dbReference>
<evidence type="ECO:0000256" key="3">
    <source>
        <dbReference type="PROSITE-ProRule" id="PRU10007"/>
    </source>
</evidence>
<feature type="domain" description="Aldehyde dehydrogenase" evidence="5">
    <location>
        <begin position="13"/>
        <end position="479"/>
    </location>
</feature>
<evidence type="ECO:0000259" key="5">
    <source>
        <dbReference type="Pfam" id="PF00171"/>
    </source>
</evidence>
<comment type="similarity">
    <text evidence="1 4">Belongs to the aldehyde dehydrogenase family.</text>
</comment>
<gene>
    <name evidence="6" type="ORF">ENF18_07995</name>
</gene>
<feature type="active site" evidence="3">
    <location>
        <position position="250"/>
    </location>
</feature>
<dbReference type="EMBL" id="DQWE01000376">
    <property type="protein sequence ID" value="HDI83714.1"/>
    <property type="molecule type" value="Genomic_DNA"/>
</dbReference>
<dbReference type="InterPro" id="IPR015590">
    <property type="entry name" value="Aldehyde_DH_dom"/>
</dbReference>
<evidence type="ECO:0000256" key="4">
    <source>
        <dbReference type="RuleBase" id="RU003345"/>
    </source>
</evidence>
<sequence>MAERYYNYIDGEWVDAVSGETFENRNPANWDEVIGVFPSSGKEDVYRAVEAAKKAQKEWASLPVPERAKILGKAGDIMVERKEELAKLETREMGKILKETRGDVQEGIDTLYYAFGEGRRLFGVTTPSELRDKIAYTIVKPVGIAGLITPWNFPMAIPCWKMVPALLLGNTVVFKPASDTPATATELVKIMIEAGVPKGVVNIVHGTGSRVGEAIISHPDIGVISFTGSSAIGSRIAEVAGKMLKKVSLELGGKNPQIVMDDADLELALEGVLWGAFGTTGQRCTATSRLILHEPIYDKFIEMLVERAKQLKIGNGLDESVDMGPVINEGQMNKILEYIEIGKNEGAKLILGGKRYTEGECSKGWFIEPTIFIDVQPEMRIFQEEIFGPVLSVTKAKDFDHAIELANNSTYGLSSSIYTTDLRKAMKAIELLEAGITYVNAPTIGAECHLPFGGVKNTGNGHREGGKWVYEIFGEIKTVYVDYSGKLQKAQIDTDLNK</sequence>
<dbReference type="InterPro" id="IPR016161">
    <property type="entry name" value="Ald_DH/histidinol_DH"/>
</dbReference>
<evidence type="ECO:0000313" key="6">
    <source>
        <dbReference type="EMBL" id="HDI83714.1"/>
    </source>
</evidence>
<dbReference type="PROSITE" id="PS00070">
    <property type="entry name" value="ALDEHYDE_DEHYDR_CYS"/>
    <property type="match status" value="1"/>
</dbReference>
<dbReference type="FunFam" id="3.40.605.10:FF:000007">
    <property type="entry name" value="NAD/NADP-dependent betaine aldehyde dehydrogenase"/>
    <property type="match status" value="1"/>
</dbReference>
<dbReference type="InterPro" id="IPR029510">
    <property type="entry name" value="Ald_DH_CS_GLU"/>
</dbReference>
<dbReference type="Gene3D" id="3.40.309.10">
    <property type="entry name" value="Aldehyde Dehydrogenase, Chain A, domain 2"/>
    <property type="match status" value="1"/>
</dbReference>
<dbReference type="Pfam" id="PF00171">
    <property type="entry name" value="Aldedh"/>
    <property type="match status" value="1"/>
</dbReference>
<name>A0A7C0ZDW2_UNCW3</name>
<organism evidence="6">
    <name type="scientific">candidate division WOR-3 bacterium</name>
    <dbReference type="NCBI Taxonomy" id="2052148"/>
    <lineage>
        <taxon>Bacteria</taxon>
        <taxon>Bacteria division WOR-3</taxon>
    </lineage>
</organism>
<evidence type="ECO:0000256" key="1">
    <source>
        <dbReference type="ARBA" id="ARBA00009986"/>
    </source>
</evidence>
<proteinExistence type="inferred from homology"/>
<dbReference type="PANTHER" id="PTHR11699">
    <property type="entry name" value="ALDEHYDE DEHYDROGENASE-RELATED"/>
    <property type="match status" value="1"/>
</dbReference>
<dbReference type="GO" id="GO:0016620">
    <property type="term" value="F:oxidoreductase activity, acting on the aldehyde or oxo group of donors, NAD or NADP as acceptor"/>
    <property type="evidence" value="ECO:0007669"/>
    <property type="project" value="InterPro"/>
</dbReference>
<dbReference type="FunFam" id="3.40.309.10:FF:000012">
    <property type="entry name" value="Betaine aldehyde dehydrogenase"/>
    <property type="match status" value="1"/>
</dbReference>
<dbReference type="AlphaFoldDB" id="A0A7C0ZDW2"/>
<dbReference type="CDD" id="cd07131">
    <property type="entry name" value="ALDH_AldH-CAJ73105"/>
    <property type="match status" value="1"/>
</dbReference>
<dbReference type="Gene3D" id="3.40.605.10">
    <property type="entry name" value="Aldehyde Dehydrogenase, Chain A, domain 1"/>
    <property type="match status" value="1"/>
</dbReference>
<reference evidence="6" key="1">
    <citation type="journal article" date="2020" name="mSystems">
        <title>Genome- and Community-Level Interaction Insights into Carbon Utilization and Element Cycling Functions of Hydrothermarchaeota in Hydrothermal Sediment.</title>
        <authorList>
            <person name="Zhou Z."/>
            <person name="Liu Y."/>
            <person name="Xu W."/>
            <person name="Pan J."/>
            <person name="Luo Z.H."/>
            <person name="Li M."/>
        </authorList>
    </citation>
    <scope>NUCLEOTIDE SEQUENCE [LARGE SCALE GENOMIC DNA]</scope>
    <source>
        <strain evidence="6">HyVt-102</strain>
    </source>
</reference>
<dbReference type="InterPro" id="IPR016160">
    <property type="entry name" value="Ald_DH_CS_CYS"/>
</dbReference>
<accession>A0A7C0ZDW2</accession>
<keyword evidence="2 4" id="KW-0560">Oxidoreductase</keyword>
<evidence type="ECO:0000256" key="2">
    <source>
        <dbReference type="ARBA" id="ARBA00023002"/>
    </source>
</evidence>
<comment type="caution">
    <text evidence="6">The sequence shown here is derived from an EMBL/GenBank/DDBJ whole genome shotgun (WGS) entry which is preliminary data.</text>
</comment>
<dbReference type="SUPFAM" id="SSF53720">
    <property type="entry name" value="ALDH-like"/>
    <property type="match status" value="1"/>
</dbReference>
<dbReference type="Proteomes" id="UP000885847">
    <property type="component" value="Unassembled WGS sequence"/>
</dbReference>
<dbReference type="PROSITE" id="PS00687">
    <property type="entry name" value="ALDEHYDE_DEHYDR_GLU"/>
    <property type="match status" value="1"/>
</dbReference>